<keyword evidence="7 11" id="KW-0472">Membrane</keyword>
<evidence type="ECO:0000256" key="4">
    <source>
        <dbReference type="ARBA" id="ARBA00022475"/>
    </source>
</evidence>
<dbReference type="GO" id="GO:0005886">
    <property type="term" value="C:plasma membrane"/>
    <property type="evidence" value="ECO:0007669"/>
    <property type="project" value="UniProtKB-SubCell"/>
</dbReference>
<sequence>MSVDLQDGQYSPAARTRLRDEENIQLAPLQSSRDDAGAGENGSLSNEGVNEISEPQDEGEQRLTFFTVKLVTVAAISGLLFGYDTSAISGALVNIQDDLGALSDWQKEQITSSTTLGALIGGLGSGALSDYTGRKPLIGIASALFILGAVQQAWSGSVWSMCLGRLIVGLGVGQASCIVPLYIGELGPSRLRGRLVTVNCVMITLGQVIAYLIGMIYQYTPGGWRWMLGLGAIPAMIQLFSLAVLPESPRYLLLQSRRTEARAVLVKIYPYADDEQVDARLSLMMAGVRQSTVLAQSSTWLNRLRSLLNEGPNRRALVIGSGLQAFQQLTGINTALYYSATLFASLGFRNAIGVGCVVALANFAFTLVALRLVDSLGRRKTMLYSLSGMASGLILMAAFFHYLPTRGDSQPSTDSSSFAPGLIVAAMLIYVSFYAIGMGNIPWQQGELFRLDVRGLGTSICTATNWSCNLLVAATFLSLLRVATPSGAFILYAVICLVGWTFCLLLYPETSGLSLEEVYELFKDDFGVQQKSRSLP</sequence>
<gene>
    <name evidence="13" type="ORF">BD324DRAFT_627670</name>
</gene>
<dbReference type="InterPro" id="IPR020846">
    <property type="entry name" value="MFS_dom"/>
</dbReference>
<keyword evidence="14" id="KW-1185">Reference proteome</keyword>
<evidence type="ECO:0000256" key="5">
    <source>
        <dbReference type="ARBA" id="ARBA00022692"/>
    </source>
</evidence>
<feature type="transmembrane region" description="Helical" evidence="11">
    <location>
        <begin position="422"/>
        <end position="443"/>
    </location>
</feature>
<feature type="transmembrane region" description="Helical" evidence="11">
    <location>
        <begin position="195"/>
        <end position="217"/>
    </location>
</feature>
<evidence type="ECO:0000256" key="6">
    <source>
        <dbReference type="ARBA" id="ARBA00022989"/>
    </source>
</evidence>
<evidence type="ECO:0000256" key="11">
    <source>
        <dbReference type="SAM" id="Phobius"/>
    </source>
</evidence>
<evidence type="ECO:0000256" key="2">
    <source>
        <dbReference type="ARBA" id="ARBA00010992"/>
    </source>
</evidence>
<evidence type="ECO:0000256" key="10">
    <source>
        <dbReference type="SAM" id="MobiDB-lite"/>
    </source>
</evidence>
<feature type="transmembrane region" description="Helical" evidence="11">
    <location>
        <begin position="455"/>
        <end position="477"/>
    </location>
</feature>
<dbReference type="Gene3D" id="1.20.1250.20">
    <property type="entry name" value="MFS general substrate transporter like domains"/>
    <property type="match status" value="1"/>
</dbReference>
<dbReference type="InterPro" id="IPR036259">
    <property type="entry name" value="MFS_trans_sf"/>
</dbReference>
<comment type="subcellular location">
    <subcellularLocation>
        <location evidence="1">Cell membrane</location>
        <topology evidence="1">Multi-pass membrane protein</topology>
    </subcellularLocation>
</comment>
<keyword evidence="4" id="KW-1003">Cell membrane</keyword>
<evidence type="ECO:0000256" key="3">
    <source>
        <dbReference type="ARBA" id="ARBA00022448"/>
    </source>
</evidence>
<feature type="transmembrane region" description="Helical" evidence="11">
    <location>
        <begin position="351"/>
        <end position="370"/>
    </location>
</feature>
<dbReference type="SUPFAM" id="SSF103473">
    <property type="entry name" value="MFS general substrate transporter"/>
    <property type="match status" value="1"/>
</dbReference>
<dbReference type="FunCoup" id="A0A1Y1UFX0">
    <property type="interactions" value="133"/>
</dbReference>
<dbReference type="OrthoDB" id="6339427at2759"/>
<evidence type="ECO:0000313" key="13">
    <source>
        <dbReference type="EMBL" id="ORX36912.1"/>
    </source>
</evidence>
<keyword evidence="6 11" id="KW-1133">Transmembrane helix</keyword>
<dbReference type="STRING" id="4999.A0A1Y1UFX0"/>
<evidence type="ECO:0000313" key="14">
    <source>
        <dbReference type="Proteomes" id="UP000193218"/>
    </source>
</evidence>
<dbReference type="PANTHER" id="PTHR48020">
    <property type="entry name" value="PROTON MYO-INOSITOL COTRANSPORTER"/>
    <property type="match status" value="1"/>
</dbReference>
<comment type="similarity">
    <text evidence="2 9">Belongs to the major facilitator superfamily. Sugar transporter (TC 2.A.1.1) family.</text>
</comment>
<dbReference type="EMBL" id="NBSH01000007">
    <property type="protein sequence ID" value="ORX36912.1"/>
    <property type="molecule type" value="Genomic_DNA"/>
</dbReference>
<feature type="region of interest" description="Disordered" evidence="10">
    <location>
        <begin position="1"/>
        <end position="56"/>
    </location>
</feature>
<proteinExistence type="inferred from homology"/>
<evidence type="ECO:0000256" key="7">
    <source>
        <dbReference type="ARBA" id="ARBA00023136"/>
    </source>
</evidence>
<dbReference type="InterPro" id="IPR003663">
    <property type="entry name" value="Sugar/inositol_transpt"/>
</dbReference>
<dbReference type="PRINTS" id="PR00171">
    <property type="entry name" value="SUGRTRNSPORT"/>
</dbReference>
<evidence type="ECO:0000256" key="8">
    <source>
        <dbReference type="ARBA" id="ARBA00049119"/>
    </source>
</evidence>
<dbReference type="InterPro" id="IPR005829">
    <property type="entry name" value="Sugar_transporter_CS"/>
</dbReference>
<dbReference type="InterPro" id="IPR005828">
    <property type="entry name" value="MFS_sugar_transport-like"/>
</dbReference>
<dbReference type="AlphaFoldDB" id="A0A1Y1UFX0"/>
<comment type="caution">
    <text evidence="13">The sequence shown here is derived from an EMBL/GenBank/DDBJ whole genome shotgun (WGS) entry which is preliminary data.</text>
</comment>
<evidence type="ECO:0000259" key="12">
    <source>
        <dbReference type="PROSITE" id="PS50850"/>
    </source>
</evidence>
<feature type="transmembrane region" description="Helical" evidence="11">
    <location>
        <begin position="382"/>
        <end position="402"/>
    </location>
</feature>
<dbReference type="RefSeq" id="XP_021870981.1">
    <property type="nucleotide sequence ID" value="XM_022016026.1"/>
</dbReference>
<evidence type="ECO:0000256" key="1">
    <source>
        <dbReference type="ARBA" id="ARBA00004651"/>
    </source>
</evidence>
<dbReference type="FunFam" id="1.20.1250.20:FF:000073">
    <property type="entry name" value="MFS myo-inositol transporter, putative"/>
    <property type="match status" value="1"/>
</dbReference>
<name>A0A1Y1UFX0_9TREE</name>
<dbReference type="Proteomes" id="UP000193218">
    <property type="component" value="Unassembled WGS sequence"/>
</dbReference>
<evidence type="ECO:0000256" key="9">
    <source>
        <dbReference type="RuleBase" id="RU003346"/>
    </source>
</evidence>
<keyword evidence="5 11" id="KW-0812">Transmembrane</keyword>
<dbReference type="Pfam" id="PF00083">
    <property type="entry name" value="Sugar_tr"/>
    <property type="match status" value="1"/>
</dbReference>
<dbReference type="PROSITE" id="PS50850">
    <property type="entry name" value="MFS"/>
    <property type="match status" value="1"/>
</dbReference>
<feature type="transmembrane region" description="Helical" evidence="11">
    <location>
        <begin position="137"/>
        <end position="154"/>
    </location>
</feature>
<feature type="transmembrane region" description="Helical" evidence="11">
    <location>
        <begin position="489"/>
        <end position="507"/>
    </location>
</feature>
<dbReference type="PROSITE" id="PS00217">
    <property type="entry name" value="SUGAR_TRANSPORT_2"/>
    <property type="match status" value="1"/>
</dbReference>
<organism evidence="13 14">
    <name type="scientific">Kockovaella imperatae</name>
    <dbReference type="NCBI Taxonomy" id="4999"/>
    <lineage>
        <taxon>Eukaryota</taxon>
        <taxon>Fungi</taxon>
        <taxon>Dikarya</taxon>
        <taxon>Basidiomycota</taxon>
        <taxon>Agaricomycotina</taxon>
        <taxon>Tremellomycetes</taxon>
        <taxon>Tremellales</taxon>
        <taxon>Cuniculitremaceae</taxon>
        <taxon>Kockovaella</taxon>
    </lineage>
</organism>
<comment type="catalytic activity">
    <reaction evidence="8">
        <text>myo-inositol(out) + H(+)(out) = myo-inositol(in) + H(+)(in)</text>
        <dbReference type="Rhea" id="RHEA:60364"/>
        <dbReference type="ChEBI" id="CHEBI:15378"/>
        <dbReference type="ChEBI" id="CHEBI:17268"/>
    </reaction>
</comment>
<dbReference type="PROSITE" id="PS00216">
    <property type="entry name" value="SUGAR_TRANSPORT_1"/>
    <property type="match status" value="1"/>
</dbReference>
<dbReference type="PANTHER" id="PTHR48020:SF12">
    <property type="entry name" value="PROTON MYO-INOSITOL COTRANSPORTER"/>
    <property type="match status" value="1"/>
</dbReference>
<feature type="transmembrane region" description="Helical" evidence="11">
    <location>
        <begin position="166"/>
        <end position="183"/>
    </location>
</feature>
<accession>A0A1Y1UFX0</accession>
<keyword evidence="3 9" id="KW-0813">Transport</keyword>
<reference evidence="13 14" key="1">
    <citation type="submission" date="2017-03" db="EMBL/GenBank/DDBJ databases">
        <title>Widespread Adenine N6-methylation of Active Genes in Fungi.</title>
        <authorList>
            <consortium name="DOE Joint Genome Institute"/>
            <person name="Mondo S.J."/>
            <person name="Dannebaum R.O."/>
            <person name="Kuo R.C."/>
            <person name="Louie K.B."/>
            <person name="Bewick A.J."/>
            <person name="Labutti K."/>
            <person name="Haridas S."/>
            <person name="Kuo A."/>
            <person name="Salamov A."/>
            <person name="Ahrendt S.R."/>
            <person name="Lau R."/>
            <person name="Bowen B.P."/>
            <person name="Lipzen A."/>
            <person name="Sullivan W."/>
            <person name="Andreopoulos W.B."/>
            <person name="Clum A."/>
            <person name="Lindquist E."/>
            <person name="Daum C."/>
            <person name="Northen T.R."/>
            <person name="Ramamoorthy G."/>
            <person name="Schmitz R.J."/>
            <person name="Gryganskyi A."/>
            <person name="Culley D."/>
            <person name="Magnuson J."/>
            <person name="James T.Y."/>
            <person name="O'Malley M.A."/>
            <person name="Stajich J.E."/>
            <person name="Spatafora J.W."/>
            <person name="Visel A."/>
            <person name="Grigoriev I.V."/>
        </authorList>
    </citation>
    <scope>NUCLEOTIDE SEQUENCE [LARGE SCALE GENOMIC DNA]</scope>
    <source>
        <strain evidence="13 14">NRRL Y-17943</strain>
    </source>
</reference>
<dbReference type="InParanoid" id="A0A1Y1UFX0"/>
<dbReference type="GeneID" id="33557835"/>
<feature type="transmembrane region" description="Helical" evidence="11">
    <location>
        <begin position="316"/>
        <end position="339"/>
    </location>
</feature>
<dbReference type="NCBIfam" id="TIGR00879">
    <property type="entry name" value="SP"/>
    <property type="match status" value="1"/>
</dbReference>
<dbReference type="GO" id="GO:0005365">
    <property type="term" value="F:myo-inositol transmembrane transporter activity"/>
    <property type="evidence" value="ECO:0007669"/>
    <property type="project" value="UniProtKB-ARBA"/>
</dbReference>
<dbReference type="GO" id="GO:1904679">
    <property type="term" value="P:myo-inositol import across plasma membrane"/>
    <property type="evidence" value="ECO:0007669"/>
    <property type="project" value="UniProtKB-ARBA"/>
</dbReference>
<feature type="domain" description="Major facilitator superfamily (MFS) profile" evidence="12">
    <location>
        <begin position="70"/>
        <end position="511"/>
    </location>
</feature>
<dbReference type="InterPro" id="IPR050814">
    <property type="entry name" value="Myo-inositol_Transporter"/>
</dbReference>
<feature type="transmembrane region" description="Helical" evidence="11">
    <location>
        <begin position="223"/>
        <end position="245"/>
    </location>
</feature>
<protein>
    <submittedName>
        <fullName evidence="13">General substrate transporter</fullName>
    </submittedName>
</protein>